<dbReference type="InterPro" id="IPR016181">
    <property type="entry name" value="Acyl_CoA_acyltransferase"/>
</dbReference>
<dbReference type="PROSITE" id="PS51186">
    <property type="entry name" value="GNAT"/>
    <property type="match status" value="1"/>
</dbReference>
<keyword evidence="2" id="KW-0808">Transferase</keyword>
<evidence type="ECO:0000259" key="1">
    <source>
        <dbReference type="PROSITE" id="PS51186"/>
    </source>
</evidence>
<sequence>MNFESFPEIKSERLLLRKLEESDDAVILYLRSDETINQFIERPEHRKTKTLDQALQFINEITQDYHNNKSVTWGIIYKNEPQLIGTICLWNISENNTIAEVGYGLNPTFQNKGIMTEALNCVIDFGFNELKLNKIEAFTHHKNENSKKLLEKTGFQFMENRKDQNNASNSIYEILNSQS</sequence>
<dbReference type="STRING" id="150146.SAMN05443667_104167"/>
<dbReference type="InterPro" id="IPR000182">
    <property type="entry name" value="GNAT_dom"/>
</dbReference>
<protein>
    <submittedName>
        <fullName evidence="2">Ribosomal-protein-alanine N-acetyltransferase</fullName>
    </submittedName>
</protein>
<gene>
    <name evidence="2" type="ORF">SAMN05443667_104167</name>
</gene>
<accession>A0A1H4B337</accession>
<dbReference type="Pfam" id="PF13302">
    <property type="entry name" value="Acetyltransf_3"/>
    <property type="match status" value="1"/>
</dbReference>
<dbReference type="Gene3D" id="3.40.630.30">
    <property type="match status" value="1"/>
</dbReference>
<feature type="domain" description="N-acetyltransferase" evidence="1">
    <location>
        <begin position="14"/>
        <end position="178"/>
    </location>
</feature>
<dbReference type="OrthoDB" id="9811523at2"/>
<keyword evidence="3" id="KW-1185">Reference proteome</keyword>
<dbReference type="InterPro" id="IPR051531">
    <property type="entry name" value="N-acetyltransferase"/>
</dbReference>
<dbReference type="EMBL" id="FNRD01000004">
    <property type="protein sequence ID" value="SEA42496.1"/>
    <property type="molecule type" value="Genomic_DNA"/>
</dbReference>
<dbReference type="SUPFAM" id="SSF55729">
    <property type="entry name" value="Acyl-CoA N-acyltransferases (Nat)"/>
    <property type="match status" value="1"/>
</dbReference>
<dbReference type="PANTHER" id="PTHR43792">
    <property type="entry name" value="GNAT FAMILY, PUTATIVE (AFU_ORTHOLOGUE AFUA_3G00765)-RELATED-RELATED"/>
    <property type="match status" value="1"/>
</dbReference>
<organism evidence="2 3">
    <name type="scientific">Flavobacterium gillisiae</name>
    <dbReference type="NCBI Taxonomy" id="150146"/>
    <lineage>
        <taxon>Bacteria</taxon>
        <taxon>Pseudomonadati</taxon>
        <taxon>Bacteroidota</taxon>
        <taxon>Flavobacteriia</taxon>
        <taxon>Flavobacteriales</taxon>
        <taxon>Flavobacteriaceae</taxon>
        <taxon>Flavobacterium</taxon>
    </lineage>
</organism>
<name>A0A1H4B337_9FLAO</name>
<dbReference type="Proteomes" id="UP000198951">
    <property type="component" value="Unassembled WGS sequence"/>
</dbReference>
<dbReference type="RefSeq" id="WP_091087249.1">
    <property type="nucleotide sequence ID" value="NZ_FNRD01000004.1"/>
</dbReference>
<evidence type="ECO:0000313" key="3">
    <source>
        <dbReference type="Proteomes" id="UP000198951"/>
    </source>
</evidence>
<evidence type="ECO:0000313" key="2">
    <source>
        <dbReference type="EMBL" id="SEA42496.1"/>
    </source>
</evidence>
<dbReference type="AlphaFoldDB" id="A0A1H4B337"/>
<proteinExistence type="predicted"/>
<dbReference type="GO" id="GO:0016747">
    <property type="term" value="F:acyltransferase activity, transferring groups other than amino-acyl groups"/>
    <property type="evidence" value="ECO:0007669"/>
    <property type="project" value="InterPro"/>
</dbReference>
<reference evidence="3" key="1">
    <citation type="submission" date="2016-10" db="EMBL/GenBank/DDBJ databases">
        <authorList>
            <person name="Varghese N."/>
            <person name="Submissions S."/>
        </authorList>
    </citation>
    <scope>NUCLEOTIDE SEQUENCE [LARGE SCALE GENOMIC DNA]</scope>
    <source>
        <strain evidence="3">DSM 22376</strain>
    </source>
</reference>